<protein>
    <submittedName>
        <fullName evidence="1">Uncharacterized protein</fullName>
    </submittedName>
</protein>
<name>A0A7R9DJ56_TIMCR</name>
<dbReference type="AlphaFoldDB" id="A0A7R9DJ56"/>
<reference evidence="1" key="1">
    <citation type="submission" date="2020-11" db="EMBL/GenBank/DDBJ databases">
        <authorList>
            <person name="Tran Van P."/>
        </authorList>
    </citation>
    <scope>NUCLEOTIDE SEQUENCE</scope>
</reference>
<proteinExistence type="predicted"/>
<organism evidence="1">
    <name type="scientific">Timema cristinae</name>
    <name type="common">Walking stick</name>
    <dbReference type="NCBI Taxonomy" id="61476"/>
    <lineage>
        <taxon>Eukaryota</taxon>
        <taxon>Metazoa</taxon>
        <taxon>Ecdysozoa</taxon>
        <taxon>Arthropoda</taxon>
        <taxon>Hexapoda</taxon>
        <taxon>Insecta</taxon>
        <taxon>Pterygota</taxon>
        <taxon>Neoptera</taxon>
        <taxon>Polyneoptera</taxon>
        <taxon>Phasmatodea</taxon>
        <taxon>Timematodea</taxon>
        <taxon>Timematoidea</taxon>
        <taxon>Timematidae</taxon>
        <taxon>Timema</taxon>
    </lineage>
</organism>
<accession>A0A7R9DJ56</accession>
<evidence type="ECO:0000313" key="1">
    <source>
        <dbReference type="EMBL" id="CAD7415683.1"/>
    </source>
</evidence>
<gene>
    <name evidence="1" type="ORF">TCEB3V08_LOCUS12509</name>
</gene>
<dbReference type="EMBL" id="OC326402">
    <property type="protein sequence ID" value="CAD7415683.1"/>
    <property type="molecule type" value="Genomic_DNA"/>
</dbReference>
<sequence>MKTVLLQRVVAVENNLQILSNSYLSETVWSLKESITGRYLKLARTVVLIWWSMMAYQILCKRKHITEWMTKCVHDVKQQSTETHH</sequence>